<dbReference type="EMBL" id="MNCJ02000326">
    <property type="protein sequence ID" value="KAF5781704.1"/>
    <property type="molecule type" value="Genomic_DNA"/>
</dbReference>
<organism evidence="1 2">
    <name type="scientific">Helianthus annuus</name>
    <name type="common">Common sunflower</name>
    <dbReference type="NCBI Taxonomy" id="4232"/>
    <lineage>
        <taxon>Eukaryota</taxon>
        <taxon>Viridiplantae</taxon>
        <taxon>Streptophyta</taxon>
        <taxon>Embryophyta</taxon>
        <taxon>Tracheophyta</taxon>
        <taxon>Spermatophyta</taxon>
        <taxon>Magnoliopsida</taxon>
        <taxon>eudicotyledons</taxon>
        <taxon>Gunneridae</taxon>
        <taxon>Pentapetalae</taxon>
        <taxon>asterids</taxon>
        <taxon>campanulids</taxon>
        <taxon>Asterales</taxon>
        <taxon>Asteraceae</taxon>
        <taxon>Asteroideae</taxon>
        <taxon>Heliantheae alliance</taxon>
        <taxon>Heliantheae</taxon>
        <taxon>Helianthus</taxon>
    </lineage>
</organism>
<dbReference type="Gramene" id="mRNA:HanXRQr2_Chr11g0486891">
    <property type="protein sequence ID" value="CDS:HanXRQr2_Chr11g0486891.1"/>
    <property type="gene ID" value="HanXRQr2_Chr11g0486891"/>
</dbReference>
<protein>
    <submittedName>
        <fullName evidence="1">Uncharacterized protein</fullName>
    </submittedName>
</protein>
<dbReference type="Proteomes" id="UP000215914">
    <property type="component" value="Unassembled WGS sequence"/>
</dbReference>
<accession>A0A9K3HND8</accession>
<sequence>MPVRRVCTDHRVPGDQVSFIRRDFSETNFGIRERSTFCVHSSESSLHRHVRAKPDASSIIMNLSPSVKVRRLCTGRKNTHHRHPIRPHVRQVTHHLIKQLNRSLRKPVLRVPRNHRRP</sequence>
<comment type="caution">
    <text evidence="1">The sequence shown here is derived from an EMBL/GenBank/DDBJ whole genome shotgun (WGS) entry which is preliminary data.</text>
</comment>
<reference evidence="1" key="2">
    <citation type="submission" date="2020-06" db="EMBL/GenBank/DDBJ databases">
        <title>Helianthus annuus Genome sequencing and assembly Release 2.</title>
        <authorList>
            <person name="Gouzy J."/>
            <person name="Langlade N."/>
            <person name="Munos S."/>
        </authorList>
    </citation>
    <scope>NUCLEOTIDE SEQUENCE</scope>
    <source>
        <tissue evidence="1">Leaves</tissue>
    </source>
</reference>
<evidence type="ECO:0000313" key="1">
    <source>
        <dbReference type="EMBL" id="KAF5781704.1"/>
    </source>
</evidence>
<name>A0A9K3HND8_HELAN</name>
<proteinExistence type="predicted"/>
<evidence type="ECO:0000313" key="2">
    <source>
        <dbReference type="Proteomes" id="UP000215914"/>
    </source>
</evidence>
<reference evidence="1" key="1">
    <citation type="journal article" date="2017" name="Nature">
        <title>The sunflower genome provides insights into oil metabolism, flowering and Asterid evolution.</title>
        <authorList>
            <person name="Badouin H."/>
            <person name="Gouzy J."/>
            <person name="Grassa C.J."/>
            <person name="Murat F."/>
            <person name="Staton S.E."/>
            <person name="Cottret L."/>
            <person name="Lelandais-Briere C."/>
            <person name="Owens G.L."/>
            <person name="Carrere S."/>
            <person name="Mayjonade B."/>
            <person name="Legrand L."/>
            <person name="Gill N."/>
            <person name="Kane N.C."/>
            <person name="Bowers J.E."/>
            <person name="Hubner S."/>
            <person name="Bellec A."/>
            <person name="Berard A."/>
            <person name="Berges H."/>
            <person name="Blanchet N."/>
            <person name="Boniface M.C."/>
            <person name="Brunel D."/>
            <person name="Catrice O."/>
            <person name="Chaidir N."/>
            <person name="Claudel C."/>
            <person name="Donnadieu C."/>
            <person name="Faraut T."/>
            <person name="Fievet G."/>
            <person name="Helmstetter N."/>
            <person name="King M."/>
            <person name="Knapp S.J."/>
            <person name="Lai Z."/>
            <person name="Le Paslier M.C."/>
            <person name="Lippi Y."/>
            <person name="Lorenzon L."/>
            <person name="Mandel J.R."/>
            <person name="Marage G."/>
            <person name="Marchand G."/>
            <person name="Marquand E."/>
            <person name="Bret-Mestries E."/>
            <person name="Morien E."/>
            <person name="Nambeesan S."/>
            <person name="Nguyen T."/>
            <person name="Pegot-Espagnet P."/>
            <person name="Pouilly N."/>
            <person name="Raftis F."/>
            <person name="Sallet E."/>
            <person name="Schiex T."/>
            <person name="Thomas J."/>
            <person name="Vandecasteele C."/>
            <person name="Vares D."/>
            <person name="Vear F."/>
            <person name="Vautrin S."/>
            <person name="Crespi M."/>
            <person name="Mangin B."/>
            <person name="Burke J.M."/>
            <person name="Salse J."/>
            <person name="Munos S."/>
            <person name="Vincourt P."/>
            <person name="Rieseberg L.H."/>
            <person name="Langlade N.B."/>
        </authorList>
    </citation>
    <scope>NUCLEOTIDE SEQUENCE</scope>
    <source>
        <tissue evidence="1">Leaves</tissue>
    </source>
</reference>
<gene>
    <name evidence="1" type="ORF">HanXRQr2_Chr11g0486891</name>
</gene>
<keyword evidence="2" id="KW-1185">Reference proteome</keyword>
<dbReference type="AlphaFoldDB" id="A0A9K3HND8"/>